<keyword evidence="3" id="KW-1185">Reference proteome</keyword>
<dbReference type="Pfam" id="PF00565">
    <property type="entry name" value="SNase"/>
    <property type="match status" value="1"/>
</dbReference>
<gene>
    <name evidence="2" type="ORF">EVB97_278</name>
</gene>
<evidence type="ECO:0000259" key="1">
    <source>
        <dbReference type="PROSITE" id="PS50830"/>
    </source>
</evidence>
<evidence type="ECO:0000313" key="3">
    <source>
        <dbReference type="Proteomes" id="UP000655883"/>
    </source>
</evidence>
<dbReference type="SUPFAM" id="SSF50199">
    <property type="entry name" value="Staphylococcal nuclease"/>
    <property type="match status" value="1"/>
</dbReference>
<proteinExistence type="predicted"/>
<evidence type="ECO:0000313" key="2">
    <source>
        <dbReference type="EMBL" id="QIG72835.1"/>
    </source>
</evidence>
<protein>
    <recommendedName>
        <fullName evidence="1">TNase-like domain-containing protein</fullName>
    </recommendedName>
</protein>
<dbReference type="InterPro" id="IPR035437">
    <property type="entry name" value="SNase_OB-fold_sf"/>
</dbReference>
<dbReference type="InterPro" id="IPR016071">
    <property type="entry name" value="Staphylococal_nuclease_OB-fold"/>
</dbReference>
<organism evidence="2 3">
    <name type="scientific">Rhizobium phage RHph_Y65</name>
    <dbReference type="NCBI Taxonomy" id="2509785"/>
    <lineage>
        <taxon>Viruses</taxon>
        <taxon>Duplodnaviria</taxon>
        <taxon>Heunggongvirae</taxon>
        <taxon>Uroviricota</taxon>
        <taxon>Caudoviricetes</taxon>
        <taxon>Kleczkowskaviridae</taxon>
        <taxon>Cuauhnahuacvirus</taxon>
        <taxon>Cuauhnahuacvirus Y65</taxon>
    </lineage>
</organism>
<sequence length="140" mass="16272">MSISLYNYKINVIRVIDGDTIYAEIDLGFNIRIKDYIRFDGVDTPETRGSTATDLGQWAKMYTSLWLRGLEGQFDELKTLNLDEAWSKVPRSDTGPWLTNLYLDSKSYNDREKYGRILGYIYRNEALSLNTRLLQEGLKK</sequence>
<dbReference type="PROSITE" id="PS50830">
    <property type="entry name" value="TNASE_3"/>
    <property type="match status" value="1"/>
</dbReference>
<feature type="domain" description="TNase-like" evidence="1">
    <location>
        <begin position="6"/>
        <end position="140"/>
    </location>
</feature>
<dbReference type="Gene3D" id="2.40.50.90">
    <property type="match status" value="1"/>
</dbReference>
<accession>A0A7S5RDP0</accession>
<name>A0A7S5RDP0_9CAUD</name>
<reference evidence="2 3" key="1">
    <citation type="submission" date="2020-01" db="EMBL/GenBank/DDBJ databases">
        <title>Patterns of diversity and host range of bacteriophage communities associated with bean-nodulatin bacteria.</title>
        <authorList>
            <person name="Vann Cauwenberghe J."/>
            <person name="Santamaria R.I."/>
            <person name="Bustos P."/>
            <person name="Juarez S."/>
            <person name="Gonzalez V."/>
        </authorList>
    </citation>
    <scope>NUCLEOTIDE SEQUENCE [LARGE SCALE GENOMIC DNA]</scope>
    <source>
        <strain evidence="3">RHph</strain>
    </source>
</reference>
<dbReference type="EMBL" id="MN988525">
    <property type="protein sequence ID" value="QIG72835.1"/>
    <property type="molecule type" value="Genomic_DNA"/>
</dbReference>
<dbReference type="Proteomes" id="UP000655883">
    <property type="component" value="Segment"/>
</dbReference>